<dbReference type="Proteomes" id="UP000007129">
    <property type="component" value="Unassembled WGS sequence"/>
</dbReference>
<feature type="transmembrane region" description="Helical" evidence="2">
    <location>
        <begin position="41"/>
        <end position="60"/>
    </location>
</feature>
<feature type="compositionally biased region" description="Low complexity" evidence="1">
    <location>
        <begin position="431"/>
        <end position="442"/>
    </location>
</feature>
<feature type="region of interest" description="Disordered" evidence="1">
    <location>
        <begin position="430"/>
        <end position="507"/>
    </location>
</feature>
<keyword evidence="2" id="KW-0812">Transmembrane</keyword>
<evidence type="ECO:0008006" key="5">
    <source>
        <dbReference type="Google" id="ProtNLM"/>
    </source>
</evidence>
<sequence length="558" mass="61246">MSDLVPHEAFSLAVFVNFIGFLAVFLGFLLIFMLWRHGEGLSYILMLSAGTTLGAIQGVVAHLDYTLNWRQIQTMRYEQSQKPYYDETAMFGKADAGWRSVFGWIAIYLYNVDSLLVLSWAITLFIGTWNIRMESAGKKNMAIAFKITAVLLPAIMVSICQIKALRHYPYAFLVVVNIIMTVSMVLGFVLVLAILYKYLMSRNIFKRFFNHASSLVEGPSSTGTVSSAAAGARSGNRRTVTDKWLIIRFSIIMLVLIIFEVALIVYELVNFRRSRETKTSQTSSDGPDLSIEQAKVDLFQYIPGVVPSIVAFCIFGTTAEFRREYMDFIRTCCCCCCCSRNRYGSSLWRTAQSRSYGRQESVDVEATRRQGSFLMEGKSSIAVEVRTEISLSSISSVKAAAPYRVSFGATSMLSGETGPRADLFIGQTREPLSPQSLSRSPSYGASSRITGPLSPARHSRTLSSKSGKRKVSVDKALPSLSPLPAHPAATSPTISSHPTDRPAQTAETDASLAYGVSWLSADTKSSSIYASSECALTQSSSNELVSPPLPGHARGVAL</sequence>
<keyword evidence="2" id="KW-1133">Transmembrane helix</keyword>
<evidence type="ECO:0000256" key="2">
    <source>
        <dbReference type="SAM" id="Phobius"/>
    </source>
</evidence>
<dbReference type="VEuPathDB" id="FungiDB:MPH_07931"/>
<feature type="transmembrane region" description="Helical" evidence="2">
    <location>
        <begin position="245"/>
        <end position="266"/>
    </location>
</feature>
<feature type="transmembrane region" description="Helical" evidence="2">
    <location>
        <begin position="12"/>
        <end position="34"/>
    </location>
</feature>
<dbReference type="InParanoid" id="K2QY91"/>
<feature type="transmembrane region" description="Helical" evidence="2">
    <location>
        <begin position="170"/>
        <end position="196"/>
    </location>
</feature>
<evidence type="ECO:0000313" key="4">
    <source>
        <dbReference type="Proteomes" id="UP000007129"/>
    </source>
</evidence>
<accession>K2QY91</accession>
<reference evidence="3 4" key="1">
    <citation type="journal article" date="2012" name="BMC Genomics">
        <title>Tools to kill: Genome of one of the most destructive plant pathogenic fungi Macrophomina phaseolina.</title>
        <authorList>
            <person name="Islam M.S."/>
            <person name="Haque M.S."/>
            <person name="Islam M.M."/>
            <person name="Emdad E.M."/>
            <person name="Halim A."/>
            <person name="Hossen Q.M.M."/>
            <person name="Hossain M.Z."/>
            <person name="Ahmed B."/>
            <person name="Rahim S."/>
            <person name="Rahman M.S."/>
            <person name="Alam M.M."/>
            <person name="Hou S."/>
            <person name="Wan X."/>
            <person name="Saito J.A."/>
            <person name="Alam M."/>
        </authorList>
    </citation>
    <scope>NUCLEOTIDE SEQUENCE [LARGE SCALE GENOMIC DNA]</scope>
    <source>
        <strain evidence="3 4">MS6</strain>
    </source>
</reference>
<dbReference type="AlphaFoldDB" id="K2QY91"/>
<evidence type="ECO:0000256" key="1">
    <source>
        <dbReference type="SAM" id="MobiDB-lite"/>
    </source>
</evidence>
<protein>
    <recommendedName>
        <fullName evidence="5">Glycoside hydrolase</fullName>
    </recommendedName>
</protein>
<comment type="caution">
    <text evidence="3">The sequence shown here is derived from an EMBL/GenBank/DDBJ whole genome shotgun (WGS) entry which is preliminary data.</text>
</comment>
<gene>
    <name evidence="3" type="ORF">MPH_07931</name>
</gene>
<dbReference type="HOGENOM" id="CLU_488393_0_0_1"/>
<keyword evidence="2" id="KW-0472">Membrane</keyword>
<name>K2QY91_MACPH</name>
<feature type="transmembrane region" description="Helical" evidence="2">
    <location>
        <begin position="107"/>
        <end position="131"/>
    </location>
</feature>
<organism evidence="3 4">
    <name type="scientific">Macrophomina phaseolina (strain MS6)</name>
    <name type="common">Charcoal rot fungus</name>
    <dbReference type="NCBI Taxonomy" id="1126212"/>
    <lineage>
        <taxon>Eukaryota</taxon>
        <taxon>Fungi</taxon>
        <taxon>Dikarya</taxon>
        <taxon>Ascomycota</taxon>
        <taxon>Pezizomycotina</taxon>
        <taxon>Dothideomycetes</taxon>
        <taxon>Dothideomycetes incertae sedis</taxon>
        <taxon>Botryosphaeriales</taxon>
        <taxon>Botryosphaeriaceae</taxon>
        <taxon>Macrophomina</taxon>
    </lineage>
</organism>
<feature type="region of interest" description="Disordered" evidence="1">
    <location>
        <begin position="539"/>
        <end position="558"/>
    </location>
</feature>
<feature type="transmembrane region" description="Helical" evidence="2">
    <location>
        <begin position="143"/>
        <end position="164"/>
    </location>
</feature>
<proteinExistence type="predicted"/>
<dbReference type="eggNOG" id="ENOG502ST7N">
    <property type="taxonomic scope" value="Eukaryota"/>
</dbReference>
<evidence type="ECO:0000313" key="3">
    <source>
        <dbReference type="EMBL" id="EKG14891.1"/>
    </source>
</evidence>
<dbReference type="EMBL" id="AHHD01000335">
    <property type="protein sequence ID" value="EKG14891.1"/>
    <property type="molecule type" value="Genomic_DNA"/>
</dbReference>
<feature type="compositionally biased region" description="Low complexity" evidence="1">
    <location>
        <begin position="476"/>
        <end position="493"/>
    </location>
</feature>
<dbReference type="OrthoDB" id="5287295at2759"/>